<evidence type="ECO:0000259" key="1">
    <source>
        <dbReference type="Pfam" id="PF25223"/>
    </source>
</evidence>
<protein>
    <recommendedName>
        <fullName evidence="1">DUF7841 domain-containing protein</fullName>
    </recommendedName>
</protein>
<dbReference type="InterPro" id="IPR057163">
    <property type="entry name" value="DUF7841"/>
</dbReference>
<reference evidence="2" key="1">
    <citation type="journal article" date="2021" name="Proc. Natl. Acad. Sci. U.S.A.">
        <title>A Catalog of Tens of Thousands of Viruses from Human Metagenomes Reveals Hidden Associations with Chronic Diseases.</title>
        <authorList>
            <person name="Tisza M.J."/>
            <person name="Buck C.B."/>
        </authorList>
    </citation>
    <scope>NUCLEOTIDE SEQUENCE</scope>
    <source>
        <strain evidence="2">CtZE52</strain>
    </source>
</reference>
<evidence type="ECO:0000313" key="2">
    <source>
        <dbReference type="EMBL" id="DAE01189.1"/>
    </source>
</evidence>
<sequence>MRGDRFPPPKKQRNMRLDMYDDFPSGMRSYLKAYGWHFSKAMCDWAVSMMEKEDGNGKKVKITPFTKEQVDEMLKKYSVDVKKKGGYDYVYAANMCKADYLGSSVPNEQYAALYVKNVCEDPDAYDGIVFTRFYADCIGSGTPIIWEEMM</sequence>
<proteinExistence type="predicted"/>
<dbReference type="EMBL" id="BK015320">
    <property type="protein sequence ID" value="DAE01189.1"/>
    <property type="molecule type" value="Genomic_DNA"/>
</dbReference>
<dbReference type="Pfam" id="PF25223">
    <property type="entry name" value="DUF7841"/>
    <property type="match status" value="1"/>
</dbReference>
<accession>A0A8S5P3H2</accession>
<feature type="domain" description="DUF7841" evidence="1">
    <location>
        <begin position="26"/>
        <end position="149"/>
    </location>
</feature>
<name>A0A8S5P3H2_9CAUD</name>
<organism evidence="2">
    <name type="scientific">Siphoviridae sp. ctZE52</name>
    <dbReference type="NCBI Taxonomy" id="2825557"/>
    <lineage>
        <taxon>Viruses</taxon>
        <taxon>Duplodnaviria</taxon>
        <taxon>Heunggongvirae</taxon>
        <taxon>Uroviricota</taxon>
        <taxon>Caudoviricetes</taxon>
    </lineage>
</organism>